<dbReference type="Proteomes" id="UP000712600">
    <property type="component" value="Unassembled WGS sequence"/>
</dbReference>
<sequence>MFLGIFRGATFLGNFRGPRSSEIPDANSEEYFVGTSEDWTIGNFLGIYRGSSPSVYSEELSDDLVVLGVSSEIQFLGIPSEISEGFPRKNEFSKSYFRGLLSSCWRFSLSLGDMLELLESREGACFILVCGGGAQVTERGFLERRRARSVVIHLRGIGAWFQFISFLSRREVRFMYGLLQVQGEEPIPQPDILMVSSNDFSSIWCFSDCICYGSRPLRLDYVEVWTSERAFEPGDDIVWKALGGSDRSGLRRRSVFYSTSGLYHLAG</sequence>
<reference evidence="1" key="1">
    <citation type="submission" date="2019-12" db="EMBL/GenBank/DDBJ databases">
        <title>Genome sequencing and annotation of Brassica cretica.</title>
        <authorList>
            <person name="Studholme D.J."/>
            <person name="Sarris P."/>
        </authorList>
    </citation>
    <scope>NUCLEOTIDE SEQUENCE</scope>
    <source>
        <strain evidence="1">PFS-109/04</strain>
        <tissue evidence="1">Leaf</tissue>
    </source>
</reference>
<proteinExistence type="predicted"/>
<accession>A0A8S9SQV2</accession>
<name>A0A8S9SQV2_BRACR</name>
<dbReference type="AlphaFoldDB" id="A0A8S9SQV2"/>
<organism evidence="1 2">
    <name type="scientific">Brassica cretica</name>
    <name type="common">Mustard</name>
    <dbReference type="NCBI Taxonomy" id="69181"/>
    <lineage>
        <taxon>Eukaryota</taxon>
        <taxon>Viridiplantae</taxon>
        <taxon>Streptophyta</taxon>
        <taxon>Embryophyta</taxon>
        <taxon>Tracheophyta</taxon>
        <taxon>Spermatophyta</taxon>
        <taxon>Magnoliopsida</taxon>
        <taxon>eudicotyledons</taxon>
        <taxon>Gunneridae</taxon>
        <taxon>Pentapetalae</taxon>
        <taxon>rosids</taxon>
        <taxon>malvids</taxon>
        <taxon>Brassicales</taxon>
        <taxon>Brassicaceae</taxon>
        <taxon>Brassiceae</taxon>
        <taxon>Brassica</taxon>
    </lineage>
</organism>
<evidence type="ECO:0000313" key="1">
    <source>
        <dbReference type="EMBL" id="KAF3604582.1"/>
    </source>
</evidence>
<gene>
    <name evidence="1" type="ORF">F2Q69_00037439</name>
</gene>
<evidence type="ECO:0000313" key="2">
    <source>
        <dbReference type="Proteomes" id="UP000712600"/>
    </source>
</evidence>
<protein>
    <submittedName>
        <fullName evidence="1">Uncharacterized protein</fullName>
    </submittedName>
</protein>
<comment type="caution">
    <text evidence="1">The sequence shown here is derived from an EMBL/GenBank/DDBJ whole genome shotgun (WGS) entry which is preliminary data.</text>
</comment>
<dbReference type="EMBL" id="QGKX02000004">
    <property type="protein sequence ID" value="KAF3604582.1"/>
    <property type="molecule type" value="Genomic_DNA"/>
</dbReference>